<feature type="chain" id="PRO_5030100149" evidence="12">
    <location>
        <begin position="23"/>
        <end position="366"/>
    </location>
</feature>
<keyword evidence="2" id="KW-0813">Transport</keyword>
<sequence length="366" mass="39340">MKKVTAAGLTAWAMLAGAPAHADDAYSEMRPYVSGLFSYVAQQDERGDLVGIPDRAFTEGKGLQLSFGKAINRWLGFEVAAFGHNYSRDTGNSSMRDYGGKIDGLFFYSRDPNFSPYFGVGVGGIRTDIKNGGNSSDDPFADVGLGFMKLFEIGGHELGVRGDVRYRRIFFGEDALGGSAQDDVGEAVIKVGIVVPLGARPGRAAPTPADCPDSDGDGVCDAADLCPETPAGTTVDDKGCPVEKSAKGDPNQKFEDVHFAFDKSDLTDYAMALLDNAAKVINGLAKNYPQLKIDVGGHTDWEGTDGYNQALSERRANVVKQYLQRKGVDAARVNTQAYGEARPKATNETDEGRALNRRAEVRAREK</sequence>
<dbReference type="PANTHER" id="PTHR30329">
    <property type="entry name" value="STATOR ELEMENT OF FLAGELLAR MOTOR COMPLEX"/>
    <property type="match status" value="1"/>
</dbReference>
<dbReference type="InterPro" id="IPR050330">
    <property type="entry name" value="Bact_OuterMem_StrucFunc"/>
</dbReference>
<evidence type="ECO:0000256" key="9">
    <source>
        <dbReference type="ARBA" id="ARBA00023237"/>
    </source>
</evidence>
<dbReference type="InterPro" id="IPR006665">
    <property type="entry name" value="OmpA-like"/>
</dbReference>
<dbReference type="GO" id="GO:0046930">
    <property type="term" value="C:pore complex"/>
    <property type="evidence" value="ECO:0007669"/>
    <property type="project" value="UniProtKB-KW"/>
</dbReference>
<dbReference type="SUPFAM" id="SSF103647">
    <property type="entry name" value="TSP type-3 repeat"/>
    <property type="match status" value="1"/>
</dbReference>
<proteinExistence type="predicted"/>
<dbReference type="OrthoDB" id="9805832at2"/>
<evidence type="ECO:0000256" key="7">
    <source>
        <dbReference type="ARBA" id="ARBA00023114"/>
    </source>
</evidence>
<name>A0A4S3K161_9GAMM</name>
<dbReference type="PROSITE" id="PS51123">
    <property type="entry name" value="OMPA_2"/>
    <property type="match status" value="1"/>
</dbReference>
<dbReference type="Pfam" id="PF00691">
    <property type="entry name" value="OmpA"/>
    <property type="match status" value="1"/>
</dbReference>
<dbReference type="PRINTS" id="PR01021">
    <property type="entry name" value="OMPADOMAIN"/>
</dbReference>
<dbReference type="Gene3D" id="3.30.1330.60">
    <property type="entry name" value="OmpA-like domain"/>
    <property type="match status" value="1"/>
</dbReference>
<protein>
    <submittedName>
        <fullName evidence="14">OOP family OmpA-OmpF porin</fullName>
    </submittedName>
</protein>
<dbReference type="InterPro" id="IPR006664">
    <property type="entry name" value="OMP_bac"/>
</dbReference>
<dbReference type="GO" id="GO:0005509">
    <property type="term" value="F:calcium ion binding"/>
    <property type="evidence" value="ECO:0007669"/>
    <property type="project" value="InterPro"/>
</dbReference>
<comment type="caution">
    <text evidence="14">The sequence shown here is derived from an EMBL/GenBank/DDBJ whole genome shotgun (WGS) entry which is preliminary data.</text>
</comment>
<comment type="subcellular location">
    <subcellularLocation>
        <location evidence="1">Cell outer membrane</location>
        <topology evidence="1">Multi-pass membrane protein</topology>
    </subcellularLocation>
</comment>
<keyword evidence="8 10" id="KW-0472">Membrane</keyword>
<keyword evidence="3" id="KW-1134">Transmembrane beta strand</keyword>
<evidence type="ECO:0000256" key="10">
    <source>
        <dbReference type="PROSITE-ProRule" id="PRU00473"/>
    </source>
</evidence>
<evidence type="ECO:0000256" key="5">
    <source>
        <dbReference type="ARBA" id="ARBA00022729"/>
    </source>
</evidence>
<organism evidence="14 15">
    <name type="scientific">Panacagrimonas perspica</name>
    <dbReference type="NCBI Taxonomy" id="381431"/>
    <lineage>
        <taxon>Bacteria</taxon>
        <taxon>Pseudomonadati</taxon>
        <taxon>Pseudomonadota</taxon>
        <taxon>Gammaproteobacteria</taxon>
        <taxon>Nevskiales</taxon>
        <taxon>Nevskiaceae</taxon>
        <taxon>Panacagrimonas</taxon>
    </lineage>
</organism>
<keyword evidence="5 12" id="KW-0732">Signal</keyword>
<dbReference type="Pfam" id="PF13505">
    <property type="entry name" value="OMP_b-brl"/>
    <property type="match status" value="1"/>
</dbReference>
<evidence type="ECO:0000256" key="11">
    <source>
        <dbReference type="SAM" id="MobiDB-lite"/>
    </source>
</evidence>
<keyword evidence="6" id="KW-0406">Ion transport</keyword>
<feature type="domain" description="OmpA-like" evidence="13">
    <location>
        <begin position="246"/>
        <end position="366"/>
    </location>
</feature>
<keyword evidence="7" id="KW-0626">Porin</keyword>
<dbReference type="InterPro" id="IPR011250">
    <property type="entry name" value="OMP/PagP_B-barrel"/>
</dbReference>
<keyword evidence="15" id="KW-1185">Reference proteome</keyword>
<feature type="compositionally biased region" description="Basic and acidic residues" evidence="11">
    <location>
        <begin position="341"/>
        <end position="366"/>
    </location>
</feature>
<evidence type="ECO:0000313" key="14">
    <source>
        <dbReference type="EMBL" id="TDU30866.1"/>
    </source>
</evidence>
<keyword evidence="9" id="KW-0998">Cell outer membrane</keyword>
<dbReference type="SUPFAM" id="SSF103088">
    <property type="entry name" value="OmpA-like"/>
    <property type="match status" value="1"/>
</dbReference>
<evidence type="ECO:0000256" key="1">
    <source>
        <dbReference type="ARBA" id="ARBA00004571"/>
    </source>
</evidence>
<evidence type="ECO:0000256" key="3">
    <source>
        <dbReference type="ARBA" id="ARBA00022452"/>
    </source>
</evidence>
<dbReference type="AlphaFoldDB" id="A0A4S3K161"/>
<keyword evidence="4" id="KW-0812">Transmembrane</keyword>
<feature type="region of interest" description="Disordered" evidence="11">
    <location>
        <begin position="334"/>
        <end position="366"/>
    </location>
</feature>
<reference evidence="14 15" key="1">
    <citation type="submission" date="2019-03" db="EMBL/GenBank/DDBJ databases">
        <title>Genomic Encyclopedia of Type Strains, Phase IV (KMG-IV): sequencing the most valuable type-strain genomes for metagenomic binning, comparative biology and taxonomic classification.</title>
        <authorList>
            <person name="Goeker M."/>
        </authorList>
    </citation>
    <scope>NUCLEOTIDE SEQUENCE [LARGE SCALE GENOMIC DNA]</scope>
    <source>
        <strain evidence="14 15">DSM 26377</strain>
    </source>
</reference>
<evidence type="ECO:0000259" key="13">
    <source>
        <dbReference type="PROSITE" id="PS51123"/>
    </source>
</evidence>
<evidence type="ECO:0000256" key="12">
    <source>
        <dbReference type="SAM" id="SignalP"/>
    </source>
</evidence>
<dbReference type="InterPro" id="IPR036737">
    <property type="entry name" value="OmpA-like_sf"/>
</dbReference>
<evidence type="ECO:0000256" key="6">
    <source>
        <dbReference type="ARBA" id="ARBA00023065"/>
    </source>
</evidence>
<gene>
    <name evidence="14" type="ORF">DFR24_0223</name>
</gene>
<evidence type="ECO:0000256" key="8">
    <source>
        <dbReference type="ARBA" id="ARBA00023136"/>
    </source>
</evidence>
<dbReference type="Proteomes" id="UP000295341">
    <property type="component" value="Unassembled WGS sequence"/>
</dbReference>
<dbReference type="RefSeq" id="WP_133879502.1">
    <property type="nucleotide sequence ID" value="NZ_MWIN01000023.1"/>
</dbReference>
<dbReference type="GO" id="GO:0006811">
    <property type="term" value="P:monoatomic ion transport"/>
    <property type="evidence" value="ECO:0007669"/>
    <property type="project" value="UniProtKB-KW"/>
</dbReference>
<dbReference type="InterPro" id="IPR027385">
    <property type="entry name" value="Beta-barrel_OMP"/>
</dbReference>
<dbReference type="EMBL" id="SOBT01000008">
    <property type="protein sequence ID" value="TDU30866.1"/>
    <property type="molecule type" value="Genomic_DNA"/>
</dbReference>
<evidence type="ECO:0000313" key="15">
    <source>
        <dbReference type="Proteomes" id="UP000295341"/>
    </source>
</evidence>
<dbReference type="Gene3D" id="2.40.160.20">
    <property type="match status" value="1"/>
</dbReference>
<accession>A0A4S3K161</accession>
<evidence type="ECO:0000256" key="4">
    <source>
        <dbReference type="ARBA" id="ARBA00022692"/>
    </source>
</evidence>
<dbReference type="PANTHER" id="PTHR30329:SF21">
    <property type="entry name" value="LIPOPROTEIN YIAD-RELATED"/>
    <property type="match status" value="1"/>
</dbReference>
<dbReference type="CDD" id="cd07185">
    <property type="entry name" value="OmpA_C-like"/>
    <property type="match status" value="1"/>
</dbReference>
<dbReference type="InterPro" id="IPR028974">
    <property type="entry name" value="TSP_type-3_rpt"/>
</dbReference>
<dbReference type="SUPFAM" id="SSF56925">
    <property type="entry name" value="OMPA-like"/>
    <property type="match status" value="1"/>
</dbReference>
<evidence type="ECO:0000256" key="2">
    <source>
        <dbReference type="ARBA" id="ARBA00022448"/>
    </source>
</evidence>
<dbReference type="GO" id="GO:0015288">
    <property type="term" value="F:porin activity"/>
    <property type="evidence" value="ECO:0007669"/>
    <property type="project" value="UniProtKB-KW"/>
</dbReference>
<feature type="signal peptide" evidence="12">
    <location>
        <begin position="1"/>
        <end position="22"/>
    </location>
</feature>
<dbReference type="GO" id="GO:0009279">
    <property type="term" value="C:cell outer membrane"/>
    <property type="evidence" value="ECO:0007669"/>
    <property type="project" value="UniProtKB-SubCell"/>
</dbReference>